<accession>A0A0A9ABW8</accession>
<reference evidence="1" key="2">
    <citation type="journal article" date="2015" name="Data Brief">
        <title>Shoot transcriptome of the giant reed, Arundo donax.</title>
        <authorList>
            <person name="Barrero R.A."/>
            <person name="Guerrero F.D."/>
            <person name="Moolhuijzen P."/>
            <person name="Goolsby J.A."/>
            <person name="Tidwell J."/>
            <person name="Bellgard S.E."/>
            <person name="Bellgard M.I."/>
        </authorList>
    </citation>
    <scope>NUCLEOTIDE SEQUENCE</scope>
    <source>
        <tissue evidence="1">Shoot tissue taken approximately 20 cm above the soil surface</tissue>
    </source>
</reference>
<name>A0A0A9ABW8_ARUDO</name>
<sequence length="22" mass="2315">MYMCGSFVSGGQLVAVQTAFSM</sequence>
<organism evidence="1">
    <name type="scientific">Arundo donax</name>
    <name type="common">Giant reed</name>
    <name type="synonym">Donax arundinaceus</name>
    <dbReference type="NCBI Taxonomy" id="35708"/>
    <lineage>
        <taxon>Eukaryota</taxon>
        <taxon>Viridiplantae</taxon>
        <taxon>Streptophyta</taxon>
        <taxon>Embryophyta</taxon>
        <taxon>Tracheophyta</taxon>
        <taxon>Spermatophyta</taxon>
        <taxon>Magnoliopsida</taxon>
        <taxon>Liliopsida</taxon>
        <taxon>Poales</taxon>
        <taxon>Poaceae</taxon>
        <taxon>PACMAD clade</taxon>
        <taxon>Arundinoideae</taxon>
        <taxon>Arundineae</taxon>
        <taxon>Arundo</taxon>
    </lineage>
</organism>
<evidence type="ECO:0000313" key="1">
    <source>
        <dbReference type="EMBL" id="JAD46490.1"/>
    </source>
</evidence>
<proteinExistence type="predicted"/>
<protein>
    <submittedName>
        <fullName evidence="1">Uncharacterized protein</fullName>
    </submittedName>
</protein>
<reference evidence="1" key="1">
    <citation type="submission" date="2014-09" db="EMBL/GenBank/DDBJ databases">
        <authorList>
            <person name="Magalhaes I.L.F."/>
            <person name="Oliveira U."/>
            <person name="Santos F.R."/>
            <person name="Vidigal T.H.D.A."/>
            <person name="Brescovit A.D."/>
            <person name="Santos A.J."/>
        </authorList>
    </citation>
    <scope>NUCLEOTIDE SEQUENCE</scope>
    <source>
        <tissue evidence="1">Shoot tissue taken approximately 20 cm above the soil surface</tissue>
    </source>
</reference>
<dbReference type="AlphaFoldDB" id="A0A0A9ABW8"/>
<dbReference type="EMBL" id="GBRH01251405">
    <property type="protein sequence ID" value="JAD46490.1"/>
    <property type="molecule type" value="Transcribed_RNA"/>
</dbReference>